<feature type="compositionally biased region" description="Basic and acidic residues" evidence="1">
    <location>
        <begin position="121"/>
        <end position="151"/>
    </location>
</feature>
<dbReference type="InterPro" id="IPR018488">
    <property type="entry name" value="cNMP-bd_CS"/>
</dbReference>
<dbReference type="Pfam" id="PF00027">
    <property type="entry name" value="cNMP_binding"/>
    <property type="match status" value="1"/>
</dbReference>
<protein>
    <recommendedName>
        <fullName evidence="2">Cyclic nucleotide-binding domain-containing protein</fullName>
    </recommendedName>
</protein>
<accession>A0A9D4KJH7</accession>
<dbReference type="SUPFAM" id="SSF51206">
    <property type="entry name" value="cAMP-binding domain-like"/>
    <property type="match status" value="2"/>
</dbReference>
<dbReference type="EMBL" id="JAIWYP010000004">
    <property type="protein sequence ID" value="KAH3840700.1"/>
    <property type="molecule type" value="Genomic_DNA"/>
</dbReference>
<feature type="region of interest" description="Disordered" evidence="1">
    <location>
        <begin position="496"/>
        <end position="568"/>
    </location>
</feature>
<dbReference type="Proteomes" id="UP000828390">
    <property type="component" value="Unassembled WGS sequence"/>
</dbReference>
<feature type="compositionally biased region" description="Basic and acidic residues" evidence="1">
    <location>
        <begin position="506"/>
        <end position="521"/>
    </location>
</feature>
<dbReference type="OrthoDB" id="166212at2759"/>
<feature type="region of interest" description="Disordered" evidence="1">
    <location>
        <begin position="110"/>
        <end position="174"/>
    </location>
</feature>
<dbReference type="InterPro" id="IPR000595">
    <property type="entry name" value="cNMP-bd_dom"/>
</dbReference>
<feature type="domain" description="Cyclic nucleotide-binding" evidence="2">
    <location>
        <begin position="300"/>
        <end position="391"/>
    </location>
</feature>
<dbReference type="AlphaFoldDB" id="A0A9D4KJH7"/>
<comment type="caution">
    <text evidence="3">The sequence shown here is derived from an EMBL/GenBank/DDBJ whole genome shotgun (WGS) entry which is preliminary data.</text>
</comment>
<dbReference type="SMART" id="SM00100">
    <property type="entry name" value="cNMP"/>
    <property type="match status" value="1"/>
</dbReference>
<dbReference type="Gene3D" id="2.60.120.10">
    <property type="entry name" value="Jelly Rolls"/>
    <property type="match status" value="2"/>
</dbReference>
<feature type="compositionally biased region" description="Basic and acidic residues" evidence="1">
    <location>
        <begin position="39"/>
        <end position="49"/>
    </location>
</feature>
<evidence type="ECO:0000256" key="1">
    <source>
        <dbReference type="SAM" id="MobiDB-lite"/>
    </source>
</evidence>
<dbReference type="PANTHER" id="PTHR23011:SF28">
    <property type="entry name" value="CYCLIC NUCLEOTIDE-BINDING DOMAIN CONTAINING PROTEIN"/>
    <property type="match status" value="1"/>
</dbReference>
<feature type="region of interest" description="Disordered" evidence="1">
    <location>
        <begin position="32"/>
        <end position="57"/>
    </location>
</feature>
<evidence type="ECO:0000259" key="2">
    <source>
        <dbReference type="PROSITE" id="PS50042"/>
    </source>
</evidence>
<keyword evidence="4" id="KW-1185">Reference proteome</keyword>
<dbReference type="PROSITE" id="PS00889">
    <property type="entry name" value="CNMP_BINDING_2"/>
    <property type="match status" value="1"/>
</dbReference>
<dbReference type="InterPro" id="IPR018490">
    <property type="entry name" value="cNMP-bd_dom_sf"/>
</dbReference>
<organism evidence="3 4">
    <name type="scientific">Dreissena polymorpha</name>
    <name type="common">Zebra mussel</name>
    <name type="synonym">Mytilus polymorpha</name>
    <dbReference type="NCBI Taxonomy" id="45954"/>
    <lineage>
        <taxon>Eukaryota</taxon>
        <taxon>Metazoa</taxon>
        <taxon>Spiralia</taxon>
        <taxon>Lophotrochozoa</taxon>
        <taxon>Mollusca</taxon>
        <taxon>Bivalvia</taxon>
        <taxon>Autobranchia</taxon>
        <taxon>Heteroconchia</taxon>
        <taxon>Euheterodonta</taxon>
        <taxon>Imparidentia</taxon>
        <taxon>Neoheterodontei</taxon>
        <taxon>Myida</taxon>
        <taxon>Dreissenoidea</taxon>
        <taxon>Dreissenidae</taxon>
        <taxon>Dreissena</taxon>
    </lineage>
</organism>
<feature type="compositionally biased region" description="Basic and acidic residues" evidence="1">
    <location>
        <begin position="549"/>
        <end position="564"/>
    </location>
</feature>
<evidence type="ECO:0000313" key="4">
    <source>
        <dbReference type="Proteomes" id="UP000828390"/>
    </source>
</evidence>
<sequence length="689" mass="77957">MSVPAPLTSGKHDPAATDLDYYAKPENYTGSNLQSLQKFKSDKTKEEKAKKRKEKKKVIKDAKYCFFRQYRHILKNVIFIDELVDREQDEDSEEEDDDDEAIDQEVANAGAKAGEHLAPISEEKHGDDKNRRSSPESDGRKTPGSAKRDYRTPSPGEKQAAASQRLQGSKVAKELRNKQLRDKFIMYIKGIRAICRLSATLRKQQPTSGMSGMKTFIDMASETPSTEQSMKNAGLSFDPSIFKAKKEISLSTETKSILTTDPAERTPEQVQTAMFGLQCLRSYAEYPLHMQEKLAKVAWYEVVAPKRIIIRQGHIAENFYFVLSGHAVVTILLKDAKTGASFVKTATVMKQGMSFGELALLHHSKRTATVTTQDTVQLLSIGRDDFFDIFMSGDGNDEMPQHIRFISNLDFMKDWPIHELVEHPEHCLLHFYKRNMTIVANSNDSDWLYIVKSGSCVVMKKLKGVIPNANAKPKVAYDEFLPANMKAIVYAPKVDSGLRRKKRRTTEKDKSSGPPRPEKFSKGAYSKHPHTKSAHFAPAKSSFAKRKRYEPPRRCIPKKPEVPETKPVPVTKPGPVFVQVTLMKPRDVFGLDTVTFEDGLQRSTTVVSLVSRGAECIMLSKEFFVKHANEAVKKRIREDVRAYPEEEVFQDNLQIKEDWTLYKKVLLGDVTSQIAENKKLDQATNHCTK</sequence>
<reference evidence="3" key="2">
    <citation type="submission" date="2020-11" db="EMBL/GenBank/DDBJ databases">
        <authorList>
            <person name="McCartney M.A."/>
            <person name="Auch B."/>
            <person name="Kono T."/>
            <person name="Mallez S."/>
            <person name="Becker A."/>
            <person name="Gohl D.M."/>
            <person name="Silverstein K.A.T."/>
            <person name="Koren S."/>
            <person name="Bechman K.B."/>
            <person name="Herman A."/>
            <person name="Abrahante J.E."/>
            <person name="Garbe J."/>
        </authorList>
    </citation>
    <scope>NUCLEOTIDE SEQUENCE</scope>
    <source>
        <strain evidence="3">Duluth1</strain>
        <tissue evidence="3">Whole animal</tissue>
    </source>
</reference>
<gene>
    <name evidence="3" type="ORF">DPMN_114155</name>
</gene>
<dbReference type="PROSITE" id="PS50042">
    <property type="entry name" value="CNMP_BINDING_3"/>
    <property type="match status" value="1"/>
</dbReference>
<dbReference type="PANTHER" id="PTHR23011">
    <property type="entry name" value="CYCLIC NUCLEOTIDE-BINDING DOMAIN CONTAINING PROTEIN"/>
    <property type="match status" value="1"/>
</dbReference>
<dbReference type="CDD" id="cd00038">
    <property type="entry name" value="CAP_ED"/>
    <property type="match status" value="1"/>
</dbReference>
<name>A0A9D4KJH7_DREPO</name>
<evidence type="ECO:0000313" key="3">
    <source>
        <dbReference type="EMBL" id="KAH3840700.1"/>
    </source>
</evidence>
<reference evidence="3" key="1">
    <citation type="journal article" date="2019" name="bioRxiv">
        <title>The Genome of the Zebra Mussel, Dreissena polymorpha: A Resource for Invasive Species Research.</title>
        <authorList>
            <person name="McCartney M.A."/>
            <person name="Auch B."/>
            <person name="Kono T."/>
            <person name="Mallez S."/>
            <person name="Zhang Y."/>
            <person name="Obille A."/>
            <person name="Becker A."/>
            <person name="Abrahante J.E."/>
            <person name="Garbe J."/>
            <person name="Badalamenti J.P."/>
            <person name="Herman A."/>
            <person name="Mangelson H."/>
            <person name="Liachko I."/>
            <person name="Sullivan S."/>
            <person name="Sone E.D."/>
            <person name="Koren S."/>
            <person name="Silverstein K.A.T."/>
            <person name="Beckman K.B."/>
            <person name="Gohl D.M."/>
        </authorList>
    </citation>
    <scope>NUCLEOTIDE SEQUENCE</scope>
    <source>
        <strain evidence="3">Duluth1</strain>
        <tissue evidence="3">Whole animal</tissue>
    </source>
</reference>
<proteinExistence type="predicted"/>
<dbReference type="InterPro" id="IPR014710">
    <property type="entry name" value="RmlC-like_jellyroll"/>
</dbReference>